<reference evidence="2 3" key="1">
    <citation type="submission" date="2022-06" db="EMBL/GenBank/DDBJ databases">
        <title>Isolation of gut microbiota from human fecal samples.</title>
        <authorList>
            <person name="Pamer E.G."/>
            <person name="Barat B."/>
            <person name="Waligurski E."/>
            <person name="Medina S."/>
            <person name="Paddock L."/>
            <person name="Mostad J."/>
        </authorList>
    </citation>
    <scope>NUCLEOTIDE SEQUENCE [LARGE SCALE GENOMIC DNA]</scope>
    <source>
        <strain evidence="2 3">DFI.9.73</strain>
    </source>
</reference>
<dbReference type="GeneID" id="90533126"/>
<feature type="transmembrane region" description="Helical" evidence="1">
    <location>
        <begin position="181"/>
        <end position="209"/>
    </location>
</feature>
<keyword evidence="1" id="KW-0472">Membrane</keyword>
<evidence type="ECO:0000256" key="1">
    <source>
        <dbReference type="SAM" id="Phobius"/>
    </source>
</evidence>
<dbReference type="Proteomes" id="UP001524473">
    <property type="component" value="Unassembled WGS sequence"/>
</dbReference>
<feature type="transmembrane region" description="Helical" evidence="1">
    <location>
        <begin position="74"/>
        <end position="95"/>
    </location>
</feature>
<dbReference type="RefSeq" id="WP_187127740.1">
    <property type="nucleotide sequence ID" value="NZ_CABKVV010000014.1"/>
</dbReference>
<sequence length="211" mass="22411">MKYVVPSHMDTDSKQDSFFVVNGLVKKRAVILLSLSLLAGVACGAILSTCAKAFQDKSVLPLLFSGIPVPEYGIFSCFSTLLLNTLLCLMILFLCGLTVFGVFAVPAFVFLKGVAVGIGVISFLSANGYHGLAECVLLYTPAAAAASVLLLLFAVQALVFSERLAKKSLSSKSDTLNFKKFCYDFLTALVFAVALALVGSLPVALYSVFLP</sequence>
<proteinExistence type="predicted"/>
<keyword evidence="3" id="KW-1185">Reference proteome</keyword>
<feature type="transmembrane region" description="Helical" evidence="1">
    <location>
        <begin position="29"/>
        <end position="54"/>
    </location>
</feature>
<protein>
    <submittedName>
        <fullName evidence="2">Stage II sporulation protein M</fullName>
    </submittedName>
</protein>
<feature type="transmembrane region" description="Helical" evidence="1">
    <location>
        <begin position="136"/>
        <end position="160"/>
    </location>
</feature>
<evidence type="ECO:0000313" key="3">
    <source>
        <dbReference type="Proteomes" id="UP001524473"/>
    </source>
</evidence>
<dbReference type="EMBL" id="JANFZH010000039">
    <property type="protein sequence ID" value="MCQ4841146.1"/>
    <property type="molecule type" value="Genomic_DNA"/>
</dbReference>
<name>A0ABT1S2H2_9FIRM</name>
<feature type="transmembrane region" description="Helical" evidence="1">
    <location>
        <begin position="102"/>
        <end position="124"/>
    </location>
</feature>
<gene>
    <name evidence="2" type="ORF">NE695_14620</name>
</gene>
<organism evidence="2 3">
    <name type="scientific">Neglectibacter timonensis</name>
    <dbReference type="NCBI Taxonomy" id="1776382"/>
    <lineage>
        <taxon>Bacteria</taxon>
        <taxon>Bacillati</taxon>
        <taxon>Bacillota</taxon>
        <taxon>Clostridia</taxon>
        <taxon>Eubacteriales</taxon>
        <taxon>Oscillospiraceae</taxon>
        <taxon>Neglectibacter</taxon>
    </lineage>
</organism>
<evidence type="ECO:0000313" key="2">
    <source>
        <dbReference type="EMBL" id="MCQ4841146.1"/>
    </source>
</evidence>
<comment type="caution">
    <text evidence="2">The sequence shown here is derived from an EMBL/GenBank/DDBJ whole genome shotgun (WGS) entry which is preliminary data.</text>
</comment>
<keyword evidence="1" id="KW-0812">Transmembrane</keyword>
<keyword evidence="1" id="KW-1133">Transmembrane helix</keyword>
<accession>A0ABT1S2H2</accession>